<evidence type="ECO:0000259" key="3">
    <source>
        <dbReference type="PROSITE" id="PS01031"/>
    </source>
</evidence>
<dbReference type="Gene3D" id="2.60.40.790">
    <property type="match status" value="1"/>
</dbReference>
<dbReference type="AlphaFoldDB" id="A0A8J6NE66"/>
<dbReference type="InterPro" id="IPR031107">
    <property type="entry name" value="Small_HSP"/>
</dbReference>
<dbReference type="Pfam" id="PF00011">
    <property type="entry name" value="HSP20"/>
    <property type="match status" value="1"/>
</dbReference>
<name>A0A8J6NE66_9BACT</name>
<sequence length="151" mass="17507">MFDLTPFKHRRDVPDVFNDMEDMIRKMWYGFPFHNLTEDVNAAWAPRLDVSESDKSIEIVADLPGMEKKDINVSLENDLLTIKGERKEEKEEKGKHFHTIERRSGSFYRTLRLPTEVQSGKINASFKDGVLKITLPKAKTAKKKISQIEVK</sequence>
<dbReference type="InterPro" id="IPR002068">
    <property type="entry name" value="A-crystallin/Hsp20_dom"/>
</dbReference>
<reference evidence="4 5" key="1">
    <citation type="submission" date="2020-08" db="EMBL/GenBank/DDBJ databases">
        <title>Bridging the membrane lipid divide: bacteria of the FCB group superphylum have the potential to synthesize archaeal ether lipids.</title>
        <authorList>
            <person name="Villanueva L."/>
            <person name="Von Meijenfeldt F.A.B."/>
            <person name="Westbye A.B."/>
            <person name="Yadav S."/>
            <person name="Hopmans E.C."/>
            <person name="Dutilh B.E."/>
            <person name="Sinninghe Damste J.S."/>
        </authorList>
    </citation>
    <scope>NUCLEOTIDE SEQUENCE [LARGE SCALE GENOMIC DNA]</scope>
    <source>
        <strain evidence="4">NIOZ-UU47</strain>
    </source>
</reference>
<evidence type="ECO:0000313" key="5">
    <source>
        <dbReference type="Proteomes" id="UP000614424"/>
    </source>
</evidence>
<proteinExistence type="inferred from homology"/>
<dbReference type="Proteomes" id="UP000614424">
    <property type="component" value="Unassembled WGS sequence"/>
</dbReference>
<dbReference type="InterPro" id="IPR008978">
    <property type="entry name" value="HSP20-like_chaperone"/>
</dbReference>
<accession>A0A8J6NE66</accession>
<protein>
    <submittedName>
        <fullName evidence="4">Hsp20/alpha crystallin family protein</fullName>
    </submittedName>
</protein>
<feature type="domain" description="SHSP" evidence="3">
    <location>
        <begin position="39"/>
        <end position="151"/>
    </location>
</feature>
<dbReference type="EMBL" id="JACNJZ010000109">
    <property type="protein sequence ID" value="MBC8317845.1"/>
    <property type="molecule type" value="Genomic_DNA"/>
</dbReference>
<evidence type="ECO:0000256" key="1">
    <source>
        <dbReference type="PROSITE-ProRule" id="PRU00285"/>
    </source>
</evidence>
<gene>
    <name evidence="4" type="ORF">H8E41_08045</name>
</gene>
<evidence type="ECO:0000256" key="2">
    <source>
        <dbReference type="RuleBase" id="RU003616"/>
    </source>
</evidence>
<comment type="similarity">
    <text evidence="1 2">Belongs to the small heat shock protein (HSP20) family.</text>
</comment>
<comment type="caution">
    <text evidence="4">The sequence shown here is derived from an EMBL/GenBank/DDBJ whole genome shotgun (WGS) entry which is preliminary data.</text>
</comment>
<dbReference type="SUPFAM" id="SSF49764">
    <property type="entry name" value="HSP20-like chaperones"/>
    <property type="match status" value="1"/>
</dbReference>
<dbReference type="CDD" id="cd06464">
    <property type="entry name" value="ACD_sHsps-like"/>
    <property type="match status" value="1"/>
</dbReference>
<organism evidence="4 5">
    <name type="scientific">Candidatus Desulfobia pelagia</name>
    <dbReference type="NCBI Taxonomy" id="2841692"/>
    <lineage>
        <taxon>Bacteria</taxon>
        <taxon>Pseudomonadati</taxon>
        <taxon>Thermodesulfobacteriota</taxon>
        <taxon>Desulfobulbia</taxon>
        <taxon>Desulfobulbales</taxon>
        <taxon>Desulfobulbaceae</taxon>
        <taxon>Candidatus Desulfobia</taxon>
    </lineage>
</organism>
<dbReference type="PROSITE" id="PS01031">
    <property type="entry name" value="SHSP"/>
    <property type="match status" value="1"/>
</dbReference>
<dbReference type="PANTHER" id="PTHR11527">
    <property type="entry name" value="HEAT-SHOCK PROTEIN 20 FAMILY MEMBER"/>
    <property type="match status" value="1"/>
</dbReference>
<evidence type="ECO:0000313" key="4">
    <source>
        <dbReference type="EMBL" id="MBC8317845.1"/>
    </source>
</evidence>